<dbReference type="InterPro" id="IPR001251">
    <property type="entry name" value="CRAL-TRIO_dom"/>
</dbReference>
<dbReference type="SUPFAM" id="SSF54928">
    <property type="entry name" value="RNA-binding domain, RBD"/>
    <property type="match status" value="1"/>
</dbReference>
<dbReference type="Pfam" id="PF00076">
    <property type="entry name" value="RRM_1"/>
    <property type="match status" value="1"/>
</dbReference>
<dbReference type="InterPro" id="IPR026896">
    <property type="entry name" value="CSTF_C"/>
</dbReference>
<evidence type="ECO:0000259" key="3">
    <source>
        <dbReference type="PROSITE" id="PS50102"/>
    </source>
</evidence>
<dbReference type="SMART" id="SM00516">
    <property type="entry name" value="SEC14"/>
    <property type="match status" value="1"/>
</dbReference>
<comment type="caution">
    <text evidence="5">The sequence shown here is derived from an EMBL/GenBank/DDBJ whole genome shotgun (WGS) entry which is preliminary data.</text>
</comment>
<reference evidence="5 6" key="1">
    <citation type="journal article" date="2021" name="BMC Genomics">
        <title>Datura genome reveals duplications of psychoactive alkaloid biosynthetic genes and high mutation rate following tissue culture.</title>
        <authorList>
            <person name="Rajewski A."/>
            <person name="Carter-House D."/>
            <person name="Stajich J."/>
            <person name="Litt A."/>
        </authorList>
    </citation>
    <scope>NUCLEOTIDE SEQUENCE [LARGE SCALE GENOMIC DNA]</scope>
    <source>
        <strain evidence="5">AR-01</strain>
    </source>
</reference>
<dbReference type="PROSITE" id="PS50191">
    <property type="entry name" value="CRAL_TRIO"/>
    <property type="match status" value="1"/>
</dbReference>
<dbReference type="InterPro" id="IPR038192">
    <property type="entry name" value="CSTF_C_sf"/>
</dbReference>
<dbReference type="Pfam" id="PF14327">
    <property type="entry name" value="CSTF2_hinge"/>
    <property type="match status" value="1"/>
</dbReference>
<gene>
    <name evidence="5" type="ORF">HAX54_036300</name>
</gene>
<dbReference type="Gene3D" id="1.25.40.630">
    <property type="match status" value="1"/>
</dbReference>
<dbReference type="Pfam" id="PF14304">
    <property type="entry name" value="CSTF_C"/>
    <property type="match status" value="1"/>
</dbReference>
<dbReference type="PANTHER" id="PTHR47556:SF1">
    <property type="entry name" value="SEC14P-LIKE PHOSPHATIDYLINOSITOL TRANSFER FAMILY PROTEIN"/>
    <property type="match status" value="1"/>
</dbReference>
<dbReference type="PROSITE" id="PS50102">
    <property type="entry name" value="RRM"/>
    <property type="match status" value="1"/>
</dbReference>
<name>A0ABS8RMB4_DATST</name>
<dbReference type="InterPro" id="IPR036865">
    <property type="entry name" value="CRAL-TRIO_dom_sf"/>
</dbReference>
<feature type="domain" description="CRAL-TRIO" evidence="4">
    <location>
        <begin position="650"/>
        <end position="828"/>
    </location>
</feature>
<dbReference type="CDD" id="cd00170">
    <property type="entry name" value="SEC14"/>
    <property type="match status" value="1"/>
</dbReference>
<evidence type="ECO:0000259" key="4">
    <source>
        <dbReference type="PROSITE" id="PS50191"/>
    </source>
</evidence>
<dbReference type="EMBL" id="JACEIK010000048">
    <property type="protein sequence ID" value="MCD7447932.1"/>
    <property type="molecule type" value="Genomic_DNA"/>
</dbReference>
<keyword evidence="6" id="KW-1185">Reference proteome</keyword>
<proteinExistence type="predicted"/>
<sequence length="828" mass="92108">MATSDSQRRCVFVGNIPYDATEEQLIQICEEVGPVVSFRLVIDRETGKPKGYGFCEYKDEETALSARRNLQGYEINGRQLRVDFAENDKNSDRNREQGRGGPGMVANVDPKKHIGGPAVPVDSALQQPLGMSVAMTSAAVMAGALGAAQSGSSFSQSGVDPLTLHMSKLSRSQLHDVMSEFKAMCTQNKEQTRQLLLAIPNLSKALFQAQLILGMLQTPNIRQSAVPQLQPLLLDSQRSQQLATQSLPGLPPLPPNLLPQVRPQIQLAQPGQTQVLQSQLPTPSRILPSMQPQVNVSINPPVQVGTSSAIKQQMQPSFLQQAGPVASTDFTYNQLGTANKSYRPPPLMRPPLLEQGFQGIPSVVSGVLDNTNKDSRRPQAPNNSSLITRPAYPSGLSEEKRGAANNLDLLSRPSKMTRLDGISYALPDASLSTPLSGPSTQVSVAAEVSNPDKQASQLPSDVESALLQQVLSLTPEQLNSLPPDQQQQVIQLQQMLRQPTAPVLGRNLVKATPLVVNKPKGYRSLRIRNCVAVDPQKLVLDVKERLEKEYTDLPVGRNGRDDEEMILWFLKDRKFSVDDADRKFSVDDAVSKLHKAIVEIMDLFFLCLSVDLFTLSKEFNPILLKWLYRTWDTVLRWRHEFGVSDLTEESVKSIAETGKAYVHDNFDVFGRPVLIVDASKHFPQKQDPDEDEKLCVFLIEKVLSRLPAGKQDILGIFDLRGFGTENADLKFLTFLLEKLNGAALGAPFHTPASFDFHNNLCQFDVFYYYYPRRLGQVLFVDAPFVFKPLWQLVKPMLKQYASLVRFCSAKEVREEYFTEETLPASFRK</sequence>
<feature type="domain" description="RRM" evidence="3">
    <location>
        <begin position="9"/>
        <end position="87"/>
    </location>
</feature>
<dbReference type="Gene3D" id="3.30.70.330">
    <property type="match status" value="1"/>
</dbReference>
<protein>
    <recommendedName>
        <fullName evidence="7">RRM domain-containing protein</fullName>
    </recommendedName>
</protein>
<dbReference type="InterPro" id="IPR035979">
    <property type="entry name" value="RBD_domain_sf"/>
</dbReference>
<dbReference type="InterPro" id="IPR036273">
    <property type="entry name" value="CRAL/TRIO_N_dom_sf"/>
</dbReference>
<accession>A0ABS8RMB4</accession>
<dbReference type="Proteomes" id="UP000823775">
    <property type="component" value="Unassembled WGS sequence"/>
</dbReference>
<keyword evidence="1" id="KW-0694">RNA-binding</keyword>
<dbReference type="InterPro" id="IPR025742">
    <property type="entry name" value="CSTF2_hinge"/>
</dbReference>
<dbReference type="Pfam" id="PF00650">
    <property type="entry name" value="CRAL_TRIO"/>
    <property type="match status" value="2"/>
</dbReference>
<organism evidence="5 6">
    <name type="scientific">Datura stramonium</name>
    <name type="common">Jimsonweed</name>
    <name type="synonym">Common thornapple</name>
    <dbReference type="NCBI Taxonomy" id="4076"/>
    <lineage>
        <taxon>Eukaryota</taxon>
        <taxon>Viridiplantae</taxon>
        <taxon>Streptophyta</taxon>
        <taxon>Embryophyta</taxon>
        <taxon>Tracheophyta</taxon>
        <taxon>Spermatophyta</taxon>
        <taxon>Magnoliopsida</taxon>
        <taxon>eudicotyledons</taxon>
        <taxon>Gunneridae</taxon>
        <taxon>Pentapetalae</taxon>
        <taxon>asterids</taxon>
        <taxon>lamiids</taxon>
        <taxon>Solanales</taxon>
        <taxon>Solanaceae</taxon>
        <taxon>Solanoideae</taxon>
        <taxon>Datureae</taxon>
        <taxon>Datura</taxon>
    </lineage>
</organism>
<dbReference type="SUPFAM" id="SSF52087">
    <property type="entry name" value="CRAL/TRIO domain"/>
    <property type="match status" value="1"/>
</dbReference>
<dbReference type="PANTHER" id="PTHR47556">
    <property type="entry name" value="SEC14P-LIKE PHOSPHATIDYLINOSITOL TRANSFER FAMILY PROTEIN"/>
    <property type="match status" value="1"/>
</dbReference>
<feature type="region of interest" description="Disordered" evidence="2">
    <location>
        <begin position="364"/>
        <end position="405"/>
    </location>
</feature>
<dbReference type="Gene3D" id="3.40.525.10">
    <property type="entry name" value="CRAL-TRIO lipid binding domain"/>
    <property type="match status" value="2"/>
</dbReference>
<evidence type="ECO:0000313" key="5">
    <source>
        <dbReference type="EMBL" id="MCD7447932.1"/>
    </source>
</evidence>
<evidence type="ECO:0000256" key="1">
    <source>
        <dbReference type="PROSITE-ProRule" id="PRU00176"/>
    </source>
</evidence>
<dbReference type="InterPro" id="IPR000504">
    <property type="entry name" value="RRM_dom"/>
</dbReference>
<dbReference type="SMART" id="SM00360">
    <property type="entry name" value="RRM"/>
    <property type="match status" value="1"/>
</dbReference>
<dbReference type="SUPFAM" id="SSF46938">
    <property type="entry name" value="CRAL/TRIO N-terminal domain"/>
    <property type="match status" value="1"/>
</dbReference>
<evidence type="ECO:0000256" key="2">
    <source>
        <dbReference type="SAM" id="MobiDB-lite"/>
    </source>
</evidence>
<dbReference type="Gene3D" id="1.10.20.70">
    <property type="entry name" value="Transcription termination and cleavage factor, C-terminal domain"/>
    <property type="match status" value="1"/>
</dbReference>
<evidence type="ECO:0008006" key="7">
    <source>
        <dbReference type="Google" id="ProtNLM"/>
    </source>
</evidence>
<dbReference type="CDD" id="cd12398">
    <property type="entry name" value="RRM_CSTF2_RNA15_like"/>
    <property type="match status" value="1"/>
</dbReference>
<dbReference type="InterPro" id="IPR012677">
    <property type="entry name" value="Nucleotide-bd_a/b_plait_sf"/>
</dbReference>
<evidence type="ECO:0000313" key="6">
    <source>
        <dbReference type="Proteomes" id="UP000823775"/>
    </source>
</evidence>